<comment type="subcellular location">
    <subcellularLocation>
        <location evidence="1">Cell outer membrane</location>
    </subcellularLocation>
</comment>
<protein>
    <submittedName>
        <fullName evidence="8">RagB/SusD family nutrient uptake outer membrane protein</fullName>
    </submittedName>
</protein>
<dbReference type="GO" id="GO:0009279">
    <property type="term" value="C:cell outer membrane"/>
    <property type="evidence" value="ECO:0007669"/>
    <property type="project" value="UniProtKB-SubCell"/>
</dbReference>
<evidence type="ECO:0000256" key="4">
    <source>
        <dbReference type="ARBA" id="ARBA00023136"/>
    </source>
</evidence>
<evidence type="ECO:0000256" key="3">
    <source>
        <dbReference type="ARBA" id="ARBA00022729"/>
    </source>
</evidence>
<evidence type="ECO:0000256" key="1">
    <source>
        <dbReference type="ARBA" id="ARBA00004442"/>
    </source>
</evidence>
<dbReference type="RefSeq" id="WP_254087007.1">
    <property type="nucleotide sequence ID" value="NZ_JAHESE010000034.1"/>
</dbReference>
<dbReference type="Pfam" id="PF07980">
    <property type="entry name" value="SusD_RagB"/>
    <property type="match status" value="1"/>
</dbReference>
<keyword evidence="3" id="KW-0732">Signal</keyword>
<evidence type="ECO:0000256" key="2">
    <source>
        <dbReference type="ARBA" id="ARBA00006275"/>
    </source>
</evidence>
<evidence type="ECO:0000259" key="6">
    <source>
        <dbReference type="Pfam" id="PF07980"/>
    </source>
</evidence>
<keyword evidence="4" id="KW-0472">Membrane</keyword>
<dbReference type="Proteomes" id="UP001319080">
    <property type="component" value="Unassembled WGS sequence"/>
</dbReference>
<dbReference type="EMBL" id="JAHESE010000034">
    <property type="protein sequence ID" value="MBT1711431.1"/>
    <property type="molecule type" value="Genomic_DNA"/>
</dbReference>
<comment type="similarity">
    <text evidence="2">Belongs to the SusD family.</text>
</comment>
<accession>A0AAP2GS80</accession>
<dbReference type="InterPro" id="IPR012944">
    <property type="entry name" value="SusD_RagB_dom"/>
</dbReference>
<dbReference type="SUPFAM" id="SSF48452">
    <property type="entry name" value="TPR-like"/>
    <property type="match status" value="1"/>
</dbReference>
<organism evidence="8 9">
    <name type="scientific">Dawidia cretensis</name>
    <dbReference type="NCBI Taxonomy" id="2782350"/>
    <lineage>
        <taxon>Bacteria</taxon>
        <taxon>Pseudomonadati</taxon>
        <taxon>Bacteroidota</taxon>
        <taxon>Cytophagia</taxon>
        <taxon>Cytophagales</taxon>
        <taxon>Chryseotaleaceae</taxon>
        <taxon>Dawidia</taxon>
    </lineage>
</organism>
<keyword evidence="9" id="KW-1185">Reference proteome</keyword>
<reference evidence="8 9" key="1">
    <citation type="submission" date="2021-05" db="EMBL/GenBank/DDBJ databases">
        <title>A Polyphasic approach of four new species of the genus Ohtaekwangia: Ohtaekwangia histidinii sp. nov., Ohtaekwangia cretensis sp. nov., Ohtaekwangia indiensis sp. nov., Ohtaekwangia reichenbachii sp. nov. from diverse environment.</title>
        <authorList>
            <person name="Octaviana S."/>
        </authorList>
    </citation>
    <scope>NUCLEOTIDE SEQUENCE [LARGE SCALE GENOMIC DNA]</scope>
    <source>
        <strain evidence="8 9">PWU5</strain>
    </source>
</reference>
<dbReference type="Gene3D" id="1.25.40.390">
    <property type="match status" value="1"/>
</dbReference>
<proteinExistence type="inferred from homology"/>
<gene>
    <name evidence="8" type="ORF">KK062_24525</name>
</gene>
<evidence type="ECO:0000259" key="7">
    <source>
        <dbReference type="Pfam" id="PF14322"/>
    </source>
</evidence>
<evidence type="ECO:0000313" key="8">
    <source>
        <dbReference type="EMBL" id="MBT1711431.1"/>
    </source>
</evidence>
<dbReference type="PROSITE" id="PS51257">
    <property type="entry name" value="PROKAR_LIPOPROTEIN"/>
    <property type="match status" value="1"/>
</dbReference>
<dbReference type="InterPro" id="IPR011990">
    <property type="entry name" value="TPR-like_helical_dom_sf"/>
</dbReference>
<feature type="domain" description="SusD-like N-terminal" evidence="7">
    <location>
        <begin position="96"/>
        <end position="224"/>
    </location>
</feature>
<evidence type="ECO:0000313" key="9">
    <source>
        <dbReference type="Proteomes" id="UP001319080"/>
    </source>
</evidence>
<evidence type="ECO:0000256" key="5">
    <source>
        <dbReference type="ARBA" id="ARBA00023237"/>
    </source>
</evidence>
<sequence length="540" mass="61211">MTTHTIKRYLSVLVFTAGMFSCTNLDENLYDLITAEETELTADDLNTIIAPAFTRFQAVYWGWNGLFDVYEESSDLIVTPYRIGNGWGDLYLDLHKHQWGPFIEHANNLWIAVYNGITYSNKAMLTIETIPNVEGKEFALAELRALRAIYYYILFDNFRGVPLVTTFDLPKGYLPEHNTAKEVYDFIESELTEVMPLLTETVDRSTYGRVTRWAARMTLAKLYLNSEVYFGTARWADALTQVEDVINSGNFALQGSYADNFKVANDAVSNKEQIFTIPFDDINAPGSYYPYKTLHALSQPTYNMRESPWGGSCGIPQFIDTYDEDDSRFTDCWLGGPQYTSSGEPIMFNGEHFTYVNSVTSADGAEYNEGFRFVKYEIAGLDGKGNDVPFYRYADALMIQAECLLRSGGAAGADQAAAIVTEIRRRAFRNDPDKAVVTGAELLEGSRYNYGPYEAGVITEEEGGEDIIYGRFLDELAWEFVGEHHRKQDLIRFKTTEESKSVYIAKSWLTHKPSAKFREVYPIPQPQRETNSNLGQNDGY</sequence>
<comment type="caution">
    <text evidence="8">The sequence shown here is derived from an EMBL/GenBank/DDBJ whole genome shotgun (WGS) entry which is preliminary data.</text>
</comment>
<name>A0AAP2GS80_9BACT</name>
<feature type="domain" description="RagB/SusD" evidence="6">
    <location>
        <begin position="317"/>
        <end position="540"/>
    </location>
</feature>
<dbReference type="InterPro" id="IPR033985">
    <property type="entry name" value="SusD-like_N"/>
</dbReference>
<dbReference type="AlphaFoldDB" id="A0AAP2GS80"/>
<dbReference type="Pfam" id="PF14322">
    <property type="entry name" value="SusD-like_3"/>
    <property type="match status" value="1"/>
</dbReference>
<keyword evidence="5" id="KW-0998">Cell outer membrane</keyword>